<sequence>MSATRPARPTRSAAFVVPPPAAAAAAATATASATAAGGGGSAAAAGRSQAVMACRRALATGGRMSPWARGTGRSSGSSGGGGGGGAALGAPRRWAGVGGGGGIGGDAAVAPGLAPAGGAPAGGATAPRGARPLRRRSAVVAVVADVPPSSVGAGPAAPRPGRGAPGSNGNGVPTGGVGVGGVPARGDAPPTAPHRAAAEVPASVRLARAEELLASVVPAAATASARRPPPPPPPPPPPQPAAAAAAAGAAAAPAPPPSSAWSTDGGVAGSVPLGGGDAASADGMTISTRPLTPAEAATPAATAAAVDGTPSRVAAAPRRAPRFPFPRRVAAAAPTAAPTAAAAAAPGVATAATAAPLTEAERVADVEERAAKAAMIAAPGPRYDPAAAEVFFRGKGVLVARRQARIAVPLAAFVSKVILDLQMGREAERRPARAKEFLDIIASLGPAFIKAGQALSSRPDLLPAEYLLELQKLQDRLPPFPNEVAFALIEAELGRPLSEVYASVEPVPVAAASIGQVYKGVLRGTGEAVAIKVQRPDCEQIIAKDMYILRNLSGLFTRLFKVIKRDVDLQSVIGEFGKLIYEEIDYLSEARNAERFLALYGDVPDVSAPKIFWRFSNRRVLTMQWVDGVRLTSEQLADNSHLVQTLVQCSLRQMLENGFFHADPHGGNLLATPSGRLCYLDFGMMSEVGQAQRYGIILAVVHMVNRDFEALSALYIRLGFLPPDTDLSPIVAALEDALPDVLGASVGELNFKSVINKLGSVMYQFPFSLPPYYTAILRCLGVLEGLAIQVDPNFKILNEAYPYIASRLLTDPAPELQEALQYLLFKDGRPRWNRLESLLDSATGAGDYDVSLAAEQLADFLLSPKGAVIRANLATDVVAEMDALAADTSSYYLSTSARTAAAAGLWVPPGLLRSLPPPVSTPAMNRAAKVWAILSRSRGGNATKLAPIVRRVVTQPEGQRVTADVALNLAQRASSRFIRFAFGLPEEPGSGAGVYASAANAGAGGVTPVATTVTNSTTTPAATTPASAGGTVAAPPATAARLSNGYQSAAPANMSPAARAAAAARAEVAARAASRATVPPPSY</sequence>
<name>A0ACC3C936_PYRYE</name>
<dbReference type="EMBL" id="CM020619">
    <property type="protein sequence ID" value="KAK1866256.1"/>
    <property type="molecule type" value="Genomic_DNA"/>
</dbReference>
<protein>
    <submittedName>
        <fullName evidence="1">Uncharacterized protein</fullName>
    </submittedName>
</protein>
<keyword evidence="2" id="KW-1185">Reference proteome</keyword>
<organism evidence="1 2">
    <name type="scientific">Pyropia yezoensis</name>
    <name type="common">Susabi-nori</name>
    <name type="synonym">Porphyra yezoensis</name>
    <dbReference type="NCBI Taxonomy" id="2788"/>
    <lineage>
        <taxon>Eukaryota</taxon>
        <taxon>Rhodophyta</taxon>
        <taxon>Bangiophyceae</taxon>
        <taxon>Bangiales</taxon>
        <taxon>Bangiaceae</taxon>
        <taxon>Pyropia</taxon>
    </lineage>
</organism>
<evidence type="ECO:0000313" key="2">
    <source>
        <dbReference type="Proteomes" id="UP000798662"/>
    </source>
</evidence>
<comment type="caution">
    <text evidence="1">The sequence shown here is derived from an EMBL/GenBank/DDBJ whole genome shotgun (WGS) entry which is preliminary data.</text>
</comment>
<reference evidence="1" key="1">
    <citation type="submission" date="2019-11" db="EMBL/GenBank/DDBJ databases">
        <title>Nori genome reveals adaptations in red seaweeds to the harsh intertidal environment.</title>
        <authorList>
            <person name="Wang D."/>
            <person name="Mao Y."/>
        </authorList>
    </citation>
    <scope>NUCLEOTIDE SEQUENCE</scope>
    <source>
        <tissue evidence="1">Gametophyte</tissue>
    </source>
</reference>
<gene>
    <name evidence="1" type="ORF">I4F81_008776</name>
</gene>
<proteinExistence type="predicted"/>
<evidence type="ECO:0000313" key="1">
    <source>
        <dbReference type="EMBL" id="KAK1866256.1"/>
    </source>
</evidence>
<accession>A0ACC3C936</accession>
<dbReference type="Proteomes" id="UP000798662">
    <property type="component" value="Chromosome 2"/>
</dbReference>